<name>N1UTM9_9MICC</name>
<dbReference type="InterPro" id="IPR036661">
    <property type="entry name" value="Luciferase-like_sf"/>
</dbReference>
<dbReference type="PANTHER" id="PTHR30137:SF6">
    <property type="entry name" value="LUCIFERASE-LIKE MONOOXYGENASE"/>
    <property type="match status" value="1"/>
</dbReference>
<proteinExistence type="predicted"/>
<dbReference type="PANTHER" id="PTHR30137">
    <property type="entry name" value="LUCIFERASE-LIKE MONOOXYGENASE"/>
    <property type="match status" value="1"/>
</dbReference>
<dbReference type="Gene3D" id="3.20.20.30">
    <property type="entry name" value="Luciferase-like domain"/>
    <property type="match status" value="1"/>
</dbReference>
<feature type="domain" description="Luciferase-like" evidence="2">
    <location>
        <begin position="16"/>
        <end position="305"/>
    </location>
</feature>
<dbReference type="SUPFAM" id="SSF51679">
    <property type="entry name" value="Bacterial luciferase-like"/>
    <property type="match status" value="1"/>
</dbReference>
<evidence type="ECO:0000259" key="2">
    <source>
        <dbReference type="Pfam" id="PF00296"/>
    </source>
</evidence>
<dbReference type="AlphaFoldDB" id="N1UTM9"/>
<gene>
    <name evidence="3" type="ORF">D477_020308</name>
</gene>
<dbReference type="InterPro" id="IPR011251">
    <property type="entry name" value="Luciferase-like_dom"/>
</dbReference>
<comment type="caution">
    <text evidence="3">The sequence shown here is derived from an EMBL/GenBank/DDBJ whole genome shotgun (WGS) entry which is preliminary data.</text>
</comment>
<evidence type="ECO:0000256" key="1">
    <source>
        <dbReference type="ARBA" id="ARBA00007789"/>
    </source>
</evidence>
<dbReference type="EMBL" id="ANPE02000276">
    <property type="protein sequence ID" value="EMY32415.1"/>
    <property type="molecule type" value="Genomic_DNA"/>
</dbReference>
<dbReference type="NCBIfam" id="TIGR03558">
    <property type="entry name" value="oxido_grp_1"/>
    <property type="match status" value="1"/>
</dbReference>
<dbReference type="Pfam" id="PF00296">
    <property type="entry name" value="Bac_luciferase"/>
    <property type="match status" value="1"/>
</dbReference>
<keyword evidence="4" id="KW-1185">Reference proteome</keyword>
<dbReference type="InterPro" id="IPR050766">
    <property type="entry name" value="Bact_Lucif_Oxidored"/>
</dbReference>
<dbReference type="RefSeq" id="WP_005274356.1">
    <property type="nucleotide sequence ID" value="NZ_ANPE02000276.1"/>
</dbReference>
<evidence type="ECO:0000313" key="3">
    <source>
        <dbReference type="EMBL" id="EMY32415.1"/>
    </source>
</evidence>
<reference evidence="3 4" key="1">
    <citation type="journal article" date="2013" name="Genome Announc.">
        <title>Draft Genome Sequence of Arthrobacter crystallopoietes Strain BAB-32, Revealing Genes for Bioremediation.</title>
        <authorList>
            <person name="Joshi M.N."/>
            <person name="Pandit A.S."/>
            <person name="Sharma A."/>
            <person name="Pandya R.V."/>
            <person name="Desai S.M."/>
            <person name="Saxena A.K."/>
            <person name="Bagatharia S.B."/>
        </authorList>
    </citation>
    <scope>NUCLEOTIDE SEQUENCE [LARGE SCALE GENOMIC DNA]</scope>
    <source>
        <strain evidence="3 4">BAB-32</strain>
    </source>
</reference>
<protein>
    <recommendedName>
        <fullName evidence="2">Luciferase-like domain-containing protein</fullName>
    </recommendedName>
</protein>
<evidence type="ECO:0000313" key="4">
    <source>
        <dbReference type="Proteomes" id="UP000010729"/>
    </source>
</evidence>
<comment type="similarity">
    <text evidence="1">To bacterial alkanal monooxygenase alpha and beta chains.</text>
</comment>
<sequence length="333" mass="34340">MQLPSIPVSLLDRANARAGQGPAEALAAVIARAGQAERLGYHRFWVAEHHAVPGIAGSAPAVLMAAVAARTERIRVGSGGVMLPNHQPLVVAEQTATLQALFPGRIDLGLGRSVGFTPAVRAALRQDKDAADAFADDLAELLGYLRGTAGITARPSDGGATPPFVLATGKGVETAAKAGLAVVVGGPAYSGKASGLALAALERYRRNFRPSSYYPEPYVIVSANVAVADSAAAAEELLLSEAWAMALSRTRGEFPPLSPVSAIRDEQMTARQQRLVAESLAAAVAGTPEQVAAQLGRLLEATGADELMVTTNTFDMAALAGTDARLAELFGLG</sequence>
<dbReference type="GO" id="GO:0016705">
    <property type="term" value="F:oxidoreductase activity, acting on paired donors, with incorporation or reduction of molecular oxygen"/>
    <property type="evidence" value="ECO:0007669"/>
    <property type="project" value="InterPro"/>
</dbReference>
<dbReference type="GO" id="GO:0005829">
    <property type="term" value="C:cytosol"/>
    <property type="evidence" value="ECO:0007669"/>
    <property type="project" value="TreeGrafter"/>
</dbReference>
<accession>N1UTM9</accession>
<organism evidence="3 4">
    <name type="scientific">Arthrobacter crystallopoietes BAB-32</name>
    <dbReference type="NCBI Taxonomy" id="1246476"/>
    <lineage>
        <taxon>Bacteria</taxon>
        <taxon>Bacillati</taxon>
        <taxon>Actinomycetota</taxon>
        <taxon>Actinomycetes</taxon>
        <taxon>Micrococcales</taxon>
        <taxon>Micrococcaceae</taxon>
        <taxon>Crystallibacter</taxon>
    </lineage>
</organism>
<dbReference type="Proteomes" id="UP000010729">
    <property type="component" value="Unassembled WGS sequence"/>
</dbReference>
<dbReference type="InterPro" id="IPR019949">
    <property type="entry name" value="CmoO-like"/>
</dbReference>